<feature type="chain" id="PRO_5026105586" description="Evasin" evidence="7">
    <location>
        <begin position="32"/>
        <end position="123"/>
    </location>
</feature>
<evidence type="ECO:0000256" key="7">
    <source>
        <dbReference type="SAM" id="SignalP"/>
    </source>
</evidence>
<feature type="signal peptide" evidence="7">
    <location>
        <begin position="1"/>
        <end position="31"/>
    </location>
</feature>
<evidence type="ECO:0000256" key="3">
    <source>
        <dbReference type="ARBA" id="ARBA00022729"/>
    </source>
</evidence>
<dbReference type="Gene3D" id="2.30.130.100">
    <property type="match status" value="1"/>
</dbReference>
<evidence type="ECO:0000256" key="2">
    <source>
        <dbReference type="ARBA" id="ARBA00022525"/>
    </source>
</evidence>
<dbReference type="InterPro" id="IPR045797">
    <property type="entry name" value="EVA_Class_A"/>
</dbReference>
<dbReference type="Pfam" id="PF19429">
    <property type="entry name" value="EVA_Class_A"/>
    <property type="match status" value="1"/>
</dbReference>
<keyword evidence="5 6" id="KW-0325">Glycoprotein</keyword>
<evidence type="ECO:0000313" key="8">
    <source>
        <dbReference type="EMBL" id="NIE44939.1"/>
    </source>
</evidence>
<reference evidence="8" key="1">
    <citation type="submission" date="2020-03" db="EMBL/GenBank/DDBJ databases">
        <title>A transcriptome and proteome of the tick Rhipicephalus microplus shaped by the genetic composition of its hosts and developmental stage.</title>
        <authorList>
            <person name="Garcia G.R."/>
            <person name="Ribeiro J.M.C."/>
            <person name="Maruyama S.R."/>
            <person name="Gardinasse L.G."/>
            <person name="Nelson K."/>
            <person name="Ferreira B.R."/>
            <person name="Andrade T.G."/>
            <person name="Santos I.K.F.M."/>
        </authorList>
    </citation>
    <scope>NUCLEOTIDE SEQUENCE</scope>
    <source>
        <strain evidence="8">NSGR</strain>
        <tissue evidence="8">Salivary glands</tissue>
    </source>
</reference>
<evidence type="ECO:0000256" key="4">
    <source>
        <dbReference type="ARBA" id="ARBA00023157"/>
    </source>
</evidence>
<dbReference type="EMBL" id="GIKN01002666">
    <property type="protein sequence ID" value="NIE44939.1"/>
    <property type="molecule type" value="Transcribed_RNA"/>
</dbReference>
<dbReference type="AlphaFoldDB" id="A0A6G5A2C7"/>
<protein>
    <recommendedName>
        <fullName evidence="6">Evasin</fullName>
    </recommendedName>
</protein>
<keyword evidence="2 6" id="KW-0964">Secreted</keyword>
<sequence>MRCAFSLPNITQPYIMVRLCLCTTFFSFVVCNNHPFYTVPDGGITCTHHNLRTPAGTVTVGCDAVCNAQTHIKATSHIRKDCVTVVHEAVTYMHSGVNYTCELGACDSTVCKPYDLLIGCWKD</sequence>
<accession>A0A6G5A2C7</accession>
<comment type="function">
    <text evidence="6">Salivary chemokine-binding protein which binds to host chemokines.</text>
</comment>
<dbReference type="GO" id="GO:0005576">
    <property type="term" value="C:extracellular region"/>
    <property type="evidence" value="ECO:0007669"/>
    <property type="project" value="UniProtKB-SubCell"/>
</dbReference>
<evidence type="ECO:0000256" key="6">
    <source>
        <dbReference type="RuleBase" id="RU369006"/>
    </source>
</evidence>
<comment type="subcellular location">
    <subcellularLocation>
        <location evidence="1 6">Secreted</location>
    </subcellularLocation>
</comment>
<evidence type="ECO:0000256" key="5">
    <source>
        <dbReference type="ARBA" id="ARBA00023180"/>
    </source>
</evidence>
<keyword evidence="3 6" id="KW-0732">Signal</keyword>
<keyword evidence="4 6" id="KW-1015">Disulfide bond</keyword>
<organism evidence="8">
    <name type="scientific">Rhipicephalus microplus</name>
    <name type="common">Cattle tick</name>
    <name type="synonym">Boophilus microplus</name>
    <dbReference type="NCBI Taxonomy" id="6941"/>
    <lineage>
        <taxon>Eukaryota</taxon>
        <taxon>Metazoa</taxon>
        <taxon>Ecdysozoa</taxon>
        <taxon>Arthropoda</taxon>
        <taxon>Chelicerata</taxon>
        <taxon>Arachnida</taxon>
        <taxon>Acari</taxon>
        <taxon>Parasitiformes</taxon>
        <taxon>Ixodida</taxon>
        <taxon>Ixodoidea</taxon>
        <taxon>Ixodidae</taxon>
        <taxon>Rhipicephalinae</taxon>
        <taxon>Rhipicephalus</taxon>
        <taxon>Boophilus</taxon>
    </lineage>
</organism>
<dbReference type="GO" id="GO:0019957">
    <property type="term" value="F:C-C chemokine binding"/>
    <property type="evidence" value="ECO:0007669"/>
    <property type="project" value="InterPro"/>
</dbReference>
<evidence type="ECO:0000256" key="1">
    <source>
        <dbReference type="ARBA" id="ARBA00004613"/>
    </source>
</evidence>
<proteinExistence type="predicted"/>
<name>A0A6G5A2C7_RHIMP</name>